<accession>A0A2H0VG77</accession>
<proteinExistence type="predicted"/>
<organism evidence="1 2">
    <name type="scientific">Candidatus Colwellbacteria bacterium CG10_big_fil_rev_8_21_14_0_10_42_22</name>
    <dbReference type="NCBI Taxonomy" id="1974540"/>
    <lineage>
        <taxon>Bacteria</taxon>
        <taxon>Candidatus Colwelliibacteriota</taxon>
    </lineage>
</organism>
<keyword evidence="1" id="KW-0378">Hydrolase</keyword>
<name>A0A2H0VG77_9BACT</name>
<comment type="caution">
    <text evidence="1">The sequence shown here is derived from an EMBL/GenBank/DDBJ whole genome shotgun (WGS) entry which is preliminary data.</text>
</comment>
<dbReference type="Proteomes" id="UP000231466">
    <property type="component" value="Unassembled WGS sequence"/>
</dbReference>
<dbReference type="CDD" id="cd11532">
    <property type="entry name" value="NTP-PPase_COG4997"/>
    <property type="match status" value="1"/>
</dbReference>
<reference evidence="2" key="1">
    <citation type="submission" date="2017-09" db="EMBL/GenBank/DDBJ databases">
        <title>Depth-based differentiation of microbial function through sediment-hosted aquifers and enrichment of novel symbionts in the deep terrestrial subsurface.</title>
        <authorList>
            <person name="Probst A.J."/>
            <person name="Ladd B."/>
            <person name="Jarett J.K."/>
            <person name="Geller-Mcgrath D.E."/>
            <person name="Sieber C.M.K."/>
            <person name="Emerson J.B."/>
            <person name="Anantharaman K."/>
            <person name="Thomas B.C."/>
            <person name="Malmstrom R."/>
            <person name="Stieglmeier M."/>
            <person name="Klingl A."/>
            <person name="Woyke T."/>
            <person name="Ryan C.M."/>
            <person name="Banfield J.F."/>
        </authorList>
    </citation>
    <scope>NUCLEOTIDE SEQUENCE [LARGE SCALE GENOMIC DNA]</scope>
</reference>
<sequence length="102" mass="12139">MGKKYNKLVRDKIPEILDAKGMPYERRIATDEEYRIELLKKFKEESDEFLEVETPEELADVLEVIEALKQLPDYVEVEEVRIKKRRERGGFDQRIILRGEKG</sequence>
<gene>
    <name evidence="1" type="ORF">COT89_01100</name>
</gene>
<dbReference type="GO" id="GO:0016787">
    <property type="term" value="F:hydrolase activity"/>
    <property type="evidence" value="ECO:0007669"/>
    <property type="project" value="UniProtKB-KW"/>
</dbReference>
<evidence type="ECO:0000313" key="1">
    <source>
        <dbReference type="EMBL" id="PIR98114.1"/>
    </source>
</evidence>
<protein>
    <submittedName>
        <fullName evidence="1">Phosphoribosyl-ATP pyrophosphohydrolase</fullName>
    </submittedName>
</protein>
<dbReference type="EMBL" id="PFAH01000004">
    <property type="protein sequence ID" value="PIR98114.1"/>
    <property type="molecule type" value="Genomic_DNA"/>
</dbReference>
<dbReference type="InterPro" id="IPR038735">
    <property type="entry name" value="MSMEG_1276-like_NTP-PPase_dom"/>
</dbReference>
<dbReference type="AlphaFoldDB" id="A0A2H0VG77"/>
<evidence type="ECO:0000313" key="2">
    <source>
        <dbReference type="Proteomes" id="UP000231466"/>
    </source>
</evidence>